<name>A0A3N5B3I2_9BACI</name>
<protein>
    <submittedName>
        <fullName evidence="2">Uncharacterized protein</fullName>
    </submittedName>
</protein>
<dbReference type="OrthoDB" id="9824533at2"/>
<dbReference type="SUPFAM" id="SSF53300">
    <property type="entry name" value="vWA-like"/>
    <property type="match status" value="1"/>
</dbReference>
<sequence length="187" mass="21478">MKFYHGRTPKLAEVQTQKSSPSSRQPVKQVDLKQVLQTLQPPQENFQRQKLNVTQTLLQHVGYNIPIEEALYYQPIHPNSTRIPRVLLLDCSFSMKHKPLTFQDEFDLTLYHDQAIFDFSIKPLSNVKCLGGTTFSEPLKQILKATNAPLHILHISDGEISPKDRLEATETINQLEKLNGSYQLKRV</sequence>
<feature type="compositionally biased region" description="Polar residues" evidence="1">
    <location>
        <begin position="14"/>
        <end position="26"/>
    </location>
</feature>
<dbReference type="Proteomes" id="UP000276443">
    <property type="component" value="Unassembled WGS sequence"/>
</dbReference>
<comment type="caution">
    <text evidence="2">The sequence shown here is derived from an EMBL/GenBank/DDBJ whole genome shotgun (WGS) entry which is preliminary data.</text>
</comment>
<proteinExistence type="predicted"/>
<organism evidence="2 3">
    <name type="scientific">Aquisalibacillus elongatus</name>
    <dbReference type="NCBI Taxonomy" id="485577"/>
    <lineage>
        <taxon>Bacteria</taxon>
        <taxon>Bacillati</taxon>
        <taxon>Bacillota</taxon>
        <taxon>Bacilli</taxon>
        <taxon>Bacillales</taxon>
        <taxon>Bacillaceae</taxon>
        <taxon>Aquisalibacillus</taxon>
    </lineage>
</organism>
<dbReference type="InterPro" id="IPR036465">
    <property type="entry name" value="vWFA_dom_sf"/>
</dbReference>
<keyword evidence="3" id="KW-1185">Reference proteome</keyword>
<dbReference type="AlphaFoldDB" id="A0A3N5B3I2"/>
<evidence type="ECO:0000313" key="2">
    <source>
        <dbReference type="EMBL" id="RPF50110.1"/>
    </source>
</evidence>
<evidence type="ECO:0000256" key="1">
    <source>
        <dbReference type="SAM" id="MobiDB-lite"/>
    </source>
</evidence>
<dbReference type="EMBL" id="RKRF01000014">
    <property type="protein sequence ID" value="RPF50110.1"/>
    <property type="molecule type" value="Genomic_DNA"/>
</dbReference>
<feature type="region of interest" description="Disordered" evidence="1">
    <location>
        <begin position="1"/>
        <end position="27"/>
    </location>
</feature>
<gene>
    <name evidence="2" type="ORF">EDC24_2928</name>
</gene>
<dbReference type="RefSeq" id="WP_124223740.1">
    <property type="nucleotide sequence ID" value="NZ_RKRF01000014.1"/>
</dbReference>
<evidence type="ECO:0000313" key="3">
    <source>
        <dbReference type="Proteomes" id="UP000276443"/>
    </source>
</evidence>
<reference evidence="2 3" key="1">
    <citation type="submission" date="2018-11" db="EMBL/GenBank/DDBJ databases">
        <title>Genomic Encyclopedia of Type Strains, Phase IV (KMG-IV): sequencing the most valuable type-strain genomes for metagenomic binning, comparative biology and taxonomic classification.</title>
        <authorList>
            <person name="Goeker M."/>
        </authorList>
    </citation>
    <scope>NUCLEOTIDE SEQUENCE [LARGE SCALE GENOMIC DNA]</scope>
    <source>
        <strain evidence="2 3">DSM 18090</strain>
    </source>
</reference>
<accession>A0A3N5B3I2</accession>